<sequence>MQISQAKNNYTAKIGDLERVESYQYLGCLLSTDKRNSISYRGLTKTQSTNKNFKIKQIARKFSWMLGNRKTTATDVDNLILSLTRGNLYGIINPHTNLSFDFRTKGSTHVQKWEITLRRIIKDT</sequence>
<proteinExistence type="predicted"/>
<protein>
    <submittedName>
        <fullName evidence="1">Uncharacterized protein</fullName>
    </submittedName>
</protein>
<keyword evidence="2" id="KW-1185">Reference proteome</keyword>
<evidence type="ECO:0000313" key="1">
    <source>
        <dbReference type="EMBL" id="OMJ82401.1"/>
    </source>
</evidence>
<dbReference type="EMBL" id="MPUH01000341">
    <property type="protein sequence ID" value="OMJ82401.1"/>
    <property type="molecule type" value="Genomic_DNA"/>
</dbReference>
<reference evidence="1 2" key="1">
    <citation type="submission" date="2016-11" db="EMBL/GenBank/DDBJ databases">
        <title>The macronuclear genome of Stentor coeruleus: a giant cell with tiny introns.</title>
        <authorList>
            <person name="Slabodnick M."/>
            <person name="Ruby J.G."/>
            <person name="Reiff S.B."/>
            <person name="Swart E.C."/>
            <person name="Gosai S."/>
            <person name="Prabakaran S."/>
            <person name="Witkowska E."/>
            <person name="Larue G.E."/>
            <person name="Fisher S."/>
            <person name="Freeman R.M."/>
            <person name="Gunawardena J."/>
            <person name="Chu W."/>
            <person name="Stover N.A."/>
            <person name="Gregory B.D."/>
            <person name="Nowacki M."/>
            <person name="Derisi J."/>
            <person name="Roy S.W."/>
            <person name="Marshall W.F."/>
            <person name="Sood P."/>
        </authorList>
    </citation>
    <scope>NUCLEOTIDE SEQUENCE [LARGE SCALE GENOMIC DNA]</scope>
    <source>
        <strain evidence="1">WM001</strain>
    </source>
</reference>
<evidence type="ECO:0000313" key="2">
    <source>
        <dbReference type="Proteomes" id="UP000187209"/>
    </source>
</evidence>
<accession>A0A1R2C079</accession>
<dbReference type="AlphaFoldDB" id="A0A1R2C079"/>
<gene>
    <name evidence="1" type="ORF">SteCoe_16874</name>
</gene>
<comment type="caution">
    <text evidence="1">The sequence shown here is derived from an EMBL/GenBank/DDBJ whole genome shotgun (WGS) entry which is preliminary data.</text>
</comment>
<dbReference type="Proteomes" id="UP000187209">
    <property type="component" value="Unassembled WGS sequence"/>
</dbReference>
<name>A0A1R2C079_9CILI</name>
<organism evidence="1 2">
    <name type="scientific">Stentor coeruleus</name>
    <dbReference type="NCBI Taxonomy" id="5963"/>
    <lineage>
        <taxon>Eukaryota</taxon>
        <taxon>Sar</taxon>
        <taxon>Alveolata</taxon>
        <taxon>Ciliophora</taxon>
        <taxon>Postciliodesmatophora</taxon>
        <taxon>Heterotrichea</taxon>
        <taxon>Heterotrichida</taxon>
        <taxon>Stentoridae</taxon>
        <taxon>Stentor</taxon>
    </lineage>
</organism>